<evidence type="ECO:0000313" key="2">
    <source>
        <dbReference type="Proteomes" id="UP000324222"/>
    </source>
</evidence>
<reference evidence="1 2" key="1">
    <citation type="submission" date="2019-05" db="EMBL/GenBank/DDBJ databases">
        <title>Another draft genome of Portunus trituberculatus and its Hox gene families provides insights of decapod evolution.</title>
        <authorList>
            <person name="Jeong J.-H."/>
            <person name="Song I."/>
            <person name="Kim S."/>
            <person name="Choi T."/>
            <person name="Kim D."/>
            <person name="Ryu S."/>
            <person name="Kim W."/>
        </authorList>
    </citation>
    <scope>NUCLEOTIDE SEQUENCE [LARGE SCALE GENOMIC DNA]</scope>
    <source>
        <tissue evidence="1">Muscle</tissue>
    </source>
</reference>
<accession>A0A5B7KB18</accession>
<name>A0A5B7KB18_PORTR</name>
<comment type="caution">
    <text evidence="1">The sequence shown here is derived from an EMBL/GenBank/DDBJ whole genome shotgun (WGS) entry which is preliminary data.</text>
</comment>
<dbReference type="AlphaFoldDB" id="A0A5B7KB18"/>
<keyword evidence="2" id="KW-1185">Reference proteome</keyword>
<proteinExistence type="predicted"/>
<sequence length="71" mass="8436">MYSRLETFETSQEVWHRNISEYEYDTYPKPAQKTRVYEAVDYEFDRLVGVKGGVVQAAPIRGNEHILRRQN</sequence>
<gene>
    <name evidence="1" type="ORF">E2C01_100054</name>
</gene>
<organism evidence="1 2">
    <name type="scientific">Portunus trituberculatus</name>
    <name type="common">Swimming crab</name>
    <name type="synonym">Neptunus trituberculatus</name>
    <dbReference type="NCBI Taxonomy" id="210409"/>
    <lineage>
        <taxon>Eukaryota</taxon>
        <taxon>Metazoa</taxon>
        <taxon>Ecdysozoa</taxon>
        <taxon>Arthropoda</taxon>
        <taxon>Crustacea</taxon>
        <taxon>Multicrustacea</taxon>
        <taxon>Malacostraca</taxon>
        <taxon>Eumalacostraca</taxon>
        <taxon>Eucarida</taxon>
        <taxon>Decapoda</taxon>
        <taxon>Pleocyemata</taxon>
        <taxon>Brachyura</taxon>
        <taxon>Eubrachyura</taxon>
        <taxon>Portunoidea</taxon>
        <taxon>Portunidae</taxon>
        <taxon>Portuninae</taxon>
        <taxon>Portunus</taxon>
    </lineage>
</organism>
<dbReference type="Proteomes" id="UP000324222">
    <property type="component" value="Unassembled WGS sequence"/>
</dbReference>
<dbReference type="EMBL" id="VSRR010140783">
    <property type="protein sequence ID" value="MPD04370.1"/>
    <property type="molecule type" value="Genomic_DNA"/>
</dbReference>
<protein>
    <submittedName>
        <fullName evidence="1">Uncharacterized protein</fullName>
    </submittedName>
</protein>
<evidence type="ECO:0000313" key="1">
    <source>
        <dbReference type="EMBL" id="MPD04370.1"/>
    </source>
</evidence>